<dbReference type="VEuPathDB" id="FungiDB:P174DRAFT_512352"/>
<dbReference type="PANTHER" id="PTHR10938">
    <property type="entry name" value="TRANSLATION INITIATION FACTOR IF-3"/>
    <property type="match status" value="1"/>
</dbReference>
<keyword evidence="6" id="KW-1185">Reference proteome</keyword>
<dbReference type="FunFam" id="3.30.110.10:FF:000008">
    <property type="entry name" value="Translation initiation factor IF3, putative"/>
    <property type="match status" value="1"/>
</dbReference>
<dbReference type="OrthoDB" id="21573at2759"/>
<dbReference type="STRING" id="1392255.A0A2I1C983"/>
<name>A0A2I1C983_ASPN1</name>
<dbReference type="Gene3D" id="3.30.110.10">
    <property type="entry name" value="Translation initiation factor 3 (IF-3), C-terminal domain"/>
    <property type="match status" value="1"/>
</dbReference>
<dbReference type="EMBL" id="MSZS01000004">
    <property type="protein sequence ID" value="PKX94151.1"/>
    <property type="molecule type" value="Genomic_DNA"/>
</dbReference>
<dbReference type="AlphaFoldDB" id="A0A2I1C983"/>
<proteinExistence type="inferred from homology"/>
<dbReference type="InterPro" id="IPR019814">
    <property type="entry name" value="Translation_initiation_fac_3_N"/>
</dbReference>
<accession>A0A2I1C983</accession>
<evidence type="ECO:0000259" key="4">
    <source>
        <dbReference type="Pfam" id="PF05198"/>
    </source>
</evidence>
<gene>
    <name evidence="5" type="ORF">P174DRAFT_512352</name>
</gene>
<evidence type="ECO:0000256" key="2">
    <source>
        <dbReference type="ARBA" id="ARBA00022540"/>
    </source>
</evidence>
<dbReference type="PANTHER" id="PTHR10938:SF0">
    <property type="entry name" value="TRANSLATION INITIATION FACTOR IF-3, MITOCHONDRIAL"/>
    <property type="match status" value="1"/>
</dbReference>
<dbReference type="SUPFAM" id="SSF55200">
    <property type="entry name" value="Translation initiation factor IF3, C-terminal domain"/>
    <property type="match status" value="1"/>
</dbReference>
<sequence>MAESQGRGKSKTETLETMALDPLGCGALLIYTNHSLFPPHNQKKAHIFSIPFAYTEFGRRILDMKHTRGLISITQALRHTFLSPFQTTHVQFPRYSYALRGAQLRFLQSPRHLPSQQSKQKQIRDEDIRSEYIQIVNENGDLEPAMKLRDVLRSFDRSESFLIQVSPALPDRPPICKIVNKMAMREHERAKAKAAHATKTAMKQIELNWAIDSHDLAHRLKQLTNFLEKGRRVEIILTRKKGKRAPTVEEIKNVMDSVLQATKEADAMQIKPMEGEPGKHVTLFVKKKDA</sequence>
<feature type="domain" description="Translation initiation factor 3 N-terminal" evidence="4">
    <location>
        <begin position="125"/>
        <end position="195"/>
    </location>
</feature>
<dbReference type="InterPro" id="IPR036787">
    <property type="entry name" value="T_IF-3_N_sf"/>
</dbReference>
<evidence type="ECO:0000256" key="3">
    <source>
        <dbReference type="ARBA" id="ARBA00022917"/>
    </source>
</evidence>
<reference evidence="6" key="1">
    <citation type="journal article" date="2018" name="Proc. Natl. Acad. Sci. U.S.A.">
        <title>Linking secondary metabolites to gene clusters through genome sequencing of six diverse Aspergillus species.</title>
        <authorList>
            <person name="Kaerboelling I."/>
            <person name="Vesth T.C."/>
            <person name="Frisvad J.C."/>
            <person name="Nybo J.L."/>
            <person name="Theobald S."/>
            <person name="Kuo A."/>
            <person name="Bowyer P."/>
            <person name="Matsuda Y."/>
            <person name="Mondo S."/>
            <person name="Lyhne E.K."/>
            <person name="Kogle M.E."/>
            <person name="Clum A."/>
            <person name="Lipzen A."/>
            <person name="Salamov A."/>
            <person name="Ngan C.Y."/>
            <person name="Daum C."/>
            <person name="Chiniquy J."/>
            <person name="Barry K."/>
            <person name="LaButti K."/>
            <person name="Haridas S."/>
            <person name="Simmons B.A."/>
            <person name="Magnuson J.K."/>
            <person name="Mortensen U.H."/>
            <person name="Larsen T.O."/>
            <person name="Grigoriev I.V."/>
            <person name="Baker S.E."/>
            <person name="Andersen M.R."/>
        </authorList>
    </citation>
    <scope>NUCLEOTIDE SEQUENCE [LARGE SCALE GENOMIC DNA]</scope>
    <source>
        <strain evidence="6">IBT 16806</strain>
    </source>
</reference>
<organism evidence="5 6">
    <name type="scientific">Aspergillus novofumigatus (strain IBT 16806)</name>
    <dbReference type="NCBI Taxonomy" id="1392255"/>
    <lineage>
        <taxon>Eukaryota</taxon>
        <taxon>Fungi</taxon>
        <taxon>Dikarya</taxon>
        <taxon>Ascomycota</taxon>
        <taxon>Pezizomycotina</taxon>
        <taxon>Eurotiomycetes</taxon>
        <taxon>Eurotiomycetidae</taxon>
        <taxon>Eurotiales</taxon>
        <taxon>Aspergillaceae</taxon>
        <taxon>Aspergillus</taxon>
        <taxon>Aspergillus subgen. Fumigati</taxon>
    </lineage>
</organism>
<dbReference type="GeneID" id="36539202"/>
<keyword evidence="3" id="KW-0648">Protein biosynthesis</keyword>
<evidence type="ECO:0000313" key="6">
    <source>
        <dbReference type="Proteomes" id="UP000234474"/>
    </source>
</evidence>
<dbReference type="GO" id="GO:0003743">
    <property type="term" value="F:translation initiation factor activity"/>
    <property type="evidence" value="ECO:0007669"/>
    <property type="project" value="UniProtKB-KW"/>
</dbReference>
<dbReference type="Pfam" id="PF05198">
    <property type="entry name" value="IF3_N"/>
    <property type="match status" value="1"/>
</dbReference>
<keyword evidence="2 5" id="KW-0396">Initiation factor</keyword>
<dbReference type="SUPFAM" id="SSF54364">
    <property type="entry name" value="Translation initiation factor IF3, N-terminal domain"/>
    <property type="match status" value="1"/>
</dbReference>
<comment type="caution">
    <text evidence="5">The sequence shown here is derived from an EMBL/GenBank/DDBJ whole genome shotgun (WGS) entry which is preliminary data.</text>
</comment>
<dbReference type="Gene3D" id="3.10.20.80">
    <property type="entry name" value="Translation initiation factor 3 (IF-3), N-terminal domain"/>
    <property type="match status" value="1"/>
</dbReference>
<dbReference type="Proteomes" id="UP000234474">
    <property type="component" value="Unassembled WGS sequence"/>
</dbReference>
<dbReference type="GO" id="GO:0070124">
    <property type="term" value="P:mitochondrial translational initiation"/>
    <property type="evidence" value="ECO:0007669"/>
    <property type="project" value="TreeGrafter"/>
</dbReference>
<dbReference type="RefSeq" id="XP_024682746.1">
    <property type="nucleotide sequence ID" value="XM_024831866.1"/>
</dbReference>
<comment type="similarity">
    <text evidence="1">Belongs to the IF-3 family.</text>
</comment>
<protein>
    <submittedName>
        <fullName evidence="5">Putative translation initiation factor IF3</fullName>
    </submittedName>
</protein>
<dbReference type="GO" id="GO:0032790">
    <property type="term" value="P:ribosome disassembly"/>
    <property type="evidence" value="ECO:0007669"/>
    <property type="project" value="TreeGrafter"/>
</dbReference>
<evidence type="ECO:0000313" key="5">
    <source>
        <dbReference type="EMBL" id="PKX94151.1"/>
    </source>
</evidence>
<evidence type="ECO:0000256" key="1">
    <source>
        <dbReference type="ARBA" id="ARBA00005439"/>
    </source>
</evidence>
<dbReference type="GO" id="GO:0005739">
    <property type="term" value="C:mitochondrion"/>
    <property type="evidence" value="ECO:0007669"/>
    <property type="project" value="TreeGrafter"/>
</dbReference>
<dbReference type="OMA" id="GTQTKAM"/>
<dbReference type="InterPro" id="IPR036788">
    <property type="entry name" value="T_IF-3_C_sf"/>
</dbReference>
<dbReference type="InterPro" id="IPR001288">
    <property type="entry name" value="Translation_initiation_fac_3"/>
</dbReference>
<dbReference type="GO" id="GO:0043022">
    <property type="term" value="F:ribosome binding"/>
    <property type="evidence" value="ECO:0007669"/>
    <property type="project" value="TreeGrafter"/>
</dbReference>